<dbReference type="EMBL" id="MASR01000001">
    <property type="protein sequence ID" value="OFE13463.1"/>
    <property type="molecule type" value="Genomic_DNA"/>
</dbReference>
<dbReference type="Proteomes" id="UP000175669">
    <property type="component" value="Unassembled WGS sequence"/>
</dbReference>
<gene>
    <name evidence="2" type="ORF">PHACT_10210</name>
</gene>
<dbReference type="RefSeq" id="WP_070117680.1">
    <property type="nucleotide sequence ID" value="NZ_MASR01000001.1"/>
</dbReference>
<keyword evidence="1" id="KW-0732">Signal</keyword>
<dbReference type="STRING" id="1524254.PHACT_10210"/>
<keyword evidence="3" id="KW-1185">Reference proteome</keyword>
<comment type="caution">
    <text evidence="2">The sequence shown here is derived from an EMBL/GenBank/DDBJ whole genome shotgun (WGS) entry which is preliminary data.</text>
</comment>
<evidence type="ECO:0000313" key="2">
    <source>
        <dbReference type="EMBL" id="OFE13463.1"/>
    </source>
</evidence>
<name>A0A1E8CM42_9GAMM</name>
<accession>A0A1E8CM42</accession>
<feature type="chain" id="PRO_5009212288" evidence="1">
    <location>
        <begin position="20"/>
        <end position="161"/>
    </location>
</feature>
<dbReference type="AlphaFoldDB" id="A0A1E8CM42"/>
<organism evidence="2 3">
    <name type="scientific">Pseudohongiella acticola</name>
    <dbReference type="NCBI Taxonomy" id="1524254"/>
    <lineage>
        <taxon>Bacteria</taxon>
        <taxon>Pseudomonadati</taxon>
        <taxon>Pseudomonadota</taxon>
        <taxon>Gammaproteobacteria</taxon>
        <taxon>Pseudomonadales</taxon>
        <taxon>Pseudohongiellaceae</taxon>
        <taxon>Pseudohongiella</taxon>
    </lineage>
</organism>
<feature type="signal peptide" evidence="1">
    <location>
        <begin position="1"/>
        <end position="19"/>
    </location>
</feature>
<dbReference type="OrthoDB" id="8757135at2"/>
<sequence>MSKYFLYILALCWLPGLLASESLDFDNFLVDTILDQKVPVIDISSHPKGEVFKEQLQSATGNTMNYGGQYYMLQTGCGTMCQVFLAVDITSGKLVGMEDSNLGGCFQENSKLLILNPFLSTYFEGHIPEWAYTYYYEITENGFSLLSKTKKSFTGLCKFGQ</sequence>
<evidence type="ECO:0000256" key="1">
    <source>
        <dbReference type="SAM" id="SignalP"/>
    </source>
</evidence>
<protein>
    <submittedName>
        <fullName evidence="2">Uncharacterized protein</fullName>
    </submittedName>
</protein>
<proteinExistence type="predicted"/>
<evidence type="ECO:0000313" key="3">
    <source>
        <dbReference type="Proteomes" id="UP000175669"/>
    </source>
</evidence>
<reference evidence="3" key="1">
    <citation type="submission" date="2016-07" db="EMBL/GenBank/DDBJ databases">
        <authorList>
            <person name="Florea S."/>
            <person name="Webb J.S."/>
            <person name="Jaromczyk J."/>
            <person name="Schardl C.L."/>
        </authorList>
    </citation>
    <scope>NUCLEOTIDE SEQUENCE [LARGE SCALE GENOMIC DNA]</scope>
    <source>
        <strain evidence="3">KCTC 42131</strain>
    </source>
</reference>